<proteinExistence type="inferred from homology"/>
<evidence type="ECO:0000313" key="10">
    <source>
        <dbReference type="Proteomes" id="UP000695562"/>
    </source>
</evidence>
<feature type="domain" description="Mnd1 HTH" evidence="7">
    <location>
        <begin position="17"/>
        <end position="76"/>
    </location>
</feature>
<dbReference type="Pfam" id="PF03962">
    <property type="entry name" value="Mnd1"/>
    <property type="match status" value="1"/>
</dbReference>
<feature type="coiled-coil region" evidence="6">
    <location>
        <begin position="80"/>
        <end position="131"/>
    </location>
</feature>
<comment type="similarity">
    <text evidence="2 5">Belongs to the MND1 family.</text>
</comment>
<dbReference type="EMBL" id="AJWJ01000298">
    <property type="protein sequence ID" value="KAF2072234.1"/>
    <property type="molecule type" value="Genomic_DNA"/>
</dbReference>
<keyword evidence="3 6" id="KW-0175">Coiled coil</keyword>
<evidence type="ECO:0000256" key="3">
    <source>
        <dbReference type="ARBA" id="ARBA00023054"/>
    </source>
</evidence>
<evidence type="ECO:0000256" key="1">
    <source>
        <dbReference type="ARBA" id="ARBA00004123"/>
    </source>
</evidence>
<keyword evidence="4 5" id="KW-0539">Nucleus</keyword>
<evidence type="ECO:0000256" key="5">
    <source>
        <dbReference type="PIRNR" id="PIRNR026991"/>
    </source>
</evidence>
<comment type="function">
    <text evidence="5">Required for proper homologous chromosome pairing and efficient cross-over and intragenic recombination during meiosis.</text>
</comment>
<dbReference type="InterPro" id="IPR005647">
    <property type="entry name" value="Mnd1"/>
</dbReference>
<sequence>MSSRKKQYTPEEKKAKLLEFFHKTADVYPGKEVESEGSKYTGFTMIVVKETLATLVEEGLVQTDKIGSSNYFWSFASFDLEQKKQQIADLVESIETIRDKITQQQEKNDAYQKERQESDERTKNIDKLEQLRQTSTTLKQELAKYGDYELIESVKEDIKIAISAINRYTDNISSLRNFCDRKYSIQSSDFNRSFEIDPNMDYYDEYKF</sequence>
<feature type="domain" description="Leucine zipper with capping helix" evidence="8">
    <location>
        <begin position="150"/>
        <end position="202"/>
    </location>
</feature>
<dbReference type="Pfam" id="PF18517">
    <property type="entry name" value="LZ3wCH"/>
    <property type="match status" value="1"/>
</dbReference>
<protein>
    <recommendedName>
        <fullName evidence="11">Meiotic nuclear division protein 1</fullName>
    </recommendedName>
</protein>
<dbReference type="GO" id="GO:0003690">
    <property type="term" value="F:double-stranded DNA binding"/>
    <property type="evidence" value="ECO:0007669"/>
    <property type="project" value="InterPro"/>
</dbReference>
<reference evidence="9" key="1">
    <citation type="submission" date="2020-01" db="EMBL/GenBank/DDBJ databases">
        <title>Development of genomics and gene disruption for Polysphondylium violaceum indicates a role for the polyketide synthase stlB in stalk morphogenesis.</title>
        <authorList>
            <person name="Narita B."/>
            <person name="Kawabe Y."/>
            <person name="Kin K."/>
            <person name="Saito T."/>
            <person name="Gibbs R."/>
            <person name="Kuspa A."/>
            <person name="Muzny D."/>
            <person name="Queller D."/>
            <person name="Richards S."/>
            <person name="Strassman J."/>
            <person name="Sucgang R."/>
            <person name="Worley K."/>
            <person name="Schaap P."/>
        </authorList>
    </citation>
    <scope>NUCLEOTIDE SEQUENCE</scope>
    <source>
        <strain evidence="9">QSvi11</strain>
    </source>
</reference>
<dbReference type="Proteomes" id="UP000695562">
    <property type="component" value="Unassembled WGS sequence"/>
</dbReference>
<dbReference type="OrthoDB" id="273345at2759"/>
<evidence type="ECO:0000256" key="2">
    <source>
        <dbReference type="ARBA" id="ARBA00005981"/>
    </source>
</evidence>
<dbReference type="GO" id="GO:0005634">
    <property type="term" value="C:nucleus"/>
    <property type="evidence" value="ECO:0007669"/>
    <property type="project" value="UniProtKB-SubCell"/>
</dbReference>
<dbReference type="InterPro" id="IPR040453">
    <property type="entry name" value="Mnd1_HTH"/>
</dbReference>
<organism evidence="9 10">
    <name type="scientific">Polysphondylium violaceum</name>
    <dbReference type="NCBI Taxonomy" id="133409"/>
    <lineage>
        <taxon>Eukaryota</taxon>
        <taxon>Amoebozoa</taxon>
        <taxon>Evosea</taxon>
        <taxon>Eumycetozoa</taxon>
        <taxon>Dictyostelia</taxon>
        <taxon>Dictyosteliales</taxon>
        <taxon>Dictyosteliaceae</taxon>
        <taxon>Polysphondylium</taxon>
    </lineage>
</organism>
<evidence type="ECO:0008006" key="11">
    <source>
        <dbReference type="Google" id="ProtNLM"/>
    </source>
</evidence>
<evidence type="ECO:0000259" key="8">
    <source>
        <dbReference type="Pfam" id="PF18517"/>
    </source>
</evidence>
<dbReference type="AlphaFoldDB" id="A0A8J4PS37"/>
<evidence type="ECO:0000259" key="7">
    <source>
        <dbReference type="Pfam" id="PF03962"/>
    </source>
</evidence>
<gene>
    <name evidence="9" type="ORF">CYY_006457</name>
</gene>
<evidence type="ECO:0000256" key="6">
    <source>
        <dbReference type="SAM" id="Coils"/>
    </source>
</evidence>
<evidence type="ECO:0000256" key="4">
    <source>
        <dbReference type="ARBA" id="ARBA00023242"/>
    </source>
</evidence>
<name>A0A8J4PS37_9MYCE</name>
<dbReference type="GO" id="GO:0007131">
    <property type="term" value="P:reciprocal meiotic recombination"/>
    <property type="evidence" value="ECO:0007669"/>
    <property type="project" value="InterPro"/>
</dbReference>
<keyword evidence="10" id="KW-1185">Reference proteome</keyword>
<dbReference type="PIRSF" id="PIRSF026991">
    <property type="entry name" value="Mnd1"/>
    <property type="match status" value="1"/>
</dbReference>
<comment type="caution">
    <text evidence="9">The sequence shown here is derived from an EMBL/GenBank/DDBJ whole genome shotgun (WGS) entry which is preliminary data.</text>
</comment>
<comment type="subcellular location">
    <subcellularLocation>
        <location evidence="1 5">Nucleus</location>
    </subcellularLocation>
</comment>
<evidence type="ECO:0000313" key="9">
    <source>
        <dbReference type="EMBL" id="KAF2072234.1"/>
    </source>
</evidence>
<dbReference type="InterPro" id="IPR040661">
    <property type="entry name" value="LZ3wCH"/>
</dbReference>
<accession>A0A8J4PS37</accession>